<dbReference type="Pfam" id="PF04126">
    <property type="entry name" value="Cyclophil_like"/>
    <property type="match status" value="1"/>
</dbReference>
<sequence>MLKLLIRTRNGEYPADLDESDISSAIWFLSSPEFSAEANQVSGLYYFELPLDPLVKGEEKEKFETGDICWWPKVNAMVIFYGPTPLSGEDGKPVWKFPLIKIGRLTGDFSDMDDAGDRQKFTLVQEI</sequence>
<dbReference type="SUPFAM" id="SSF50891">
    <property type="entry name" value="Cyclophilin-like"/>
    <property type="match status" value="1"/>
</dbReference>
<dbReference type="GeneID" id="41322270"/>
<dbReference type="OMA" id="GDICWWP"/>
<gene>
    <name evidence="2" type="ORF">BKD89_07355</name>
</gene>
<accession>A0A3G3IIC1</accession>
<feature type="domain" description="Cyclophilin TM1367-like" evidence="1">
    <location>
        <begin position="5"/>
        <end position="121"/>
    </location>
</feature>
<evidence type="ECO:0000313" key="3">
    <source>
        <dbReference type="Proteomes" id="UP000273278"/>
    </source>
</evidence>
<dbReference type="InterPro" id="IPR025658">
    <property type="entry name" value="Cyclophilin_TM1367"/>
</dbReference>
<organism evidence="2 3">
    <name type="scientific">Methanomethylophilus alvi</name>
    <dbReference type="NCBI Taxonomy" id="1291540"/>
    <lineage>
        <taxon>Archaea</taxon>
        <taxon>Methanobacteriati</taxon>
        <taxon>Thermoplasmatota</taxon>
        <taxon>Thermoplasmata</taxon>
        <taxon>Methanomassiliicoccales</taxon>
        <taxon>Methanomethylophilaceae</taxon>
        <taxon>Methanomethylophilus</taxon>
    </lineage>
</organism>
<dbReference type="EMBL" id="CP017686">
    <property type="protein sequence ID" value="AYQ55607.1"/>
    <property type="molecule type" value="Genomic_DNA"/>
</dbReference>
<reference evidence="2 3" key="1">
    <citation type="submission" date="2016-10" db="EMBL/GenBank/DDBJ databases">
        <title>Complete genome of the TMA-utilizing, human hosted archaeon Methanomethylophilus alvus Gen. nov, sp. nov., strain Mx-05, derived from a pure culture.</title>
        <authorList>
            <person name="Brugere J.-F."/>
            <person name="Ben Hania W."/>
            <person name="Chaudhary P.P."/>
            <person name="Gaci N."/>
            <person name="Borrel G."/>
            <person name="Cao Van Tuat L."/>
            <person name="Fardeau M.-L."/>
            <person name="Harris H.M.B."/>
            <person name="O'Toole P.W."/>
            <person name="Ollivier B."/>
        </authorList>
    </citation>
    <scope>NUCLEOTIDE SEQUENCE [LARGE SCALE GENOMIC DNA]</scope>
    <source>
        <strain evidence="2 3">Mx-05</strain>
    </source>
</reference>
<evidence type="ECO:0000313" key="2">
    <source>
        <dbReference type="EMBL" id="AYQ55607.1"/>
    </source>
</evidence>
<proteinExistence type="predicted"/>
<dbReference type="Proteomes" id="UP000273278">
    <property type="component" value="Chromosome"/>
</dbReference>
<dbReference type="AlphaFoldDB" id="A0A3G3IIC1"/>
<name>A0A3G3IIC1_9ARCH</name>
<evidence type="ECO:0000259" key="1">
    <source>
        <dbReference type="Pfam" id="PF04126"/>
    </source>
</evidence>
<dbReference type="Gene3D" id="2.40.100.20">
    <property type="match status" value="1"/>
</dbReference>
<protein>
    <submittedName>
        <fullName evidence="2">AfsR family transcriptional regulator</fullName>
    </submittedName>
</protein>
<dbReference type="InterPro" id="IPR029000">
    <property type="entry name" value="Cyclophilin-like_dom_sf"/>
</dbReference>
<dbReference type="RefSeq" id="WP_015505388.1">
    <property type="nucleotide sequence ID" value="NZ_CP017686.1"/>
</dbReference>